<dbReference type="InterPro" id="IPR003661">
    <property type="entry name" value="HisK_dim/P_dom"/>
</dbReference>
<dbReference type="PANTHER" id="PTHR43547:SF2">
    <property type="entry name" value="HYBRID SIGNAL TRANSDUCTION HISTIDINE KINASE C"/>
    <property type="match status" value="1"/>
</dbReference>
<protein>
    <recommendedName>
        <fullName evidence="3">histidine kinase</fullName>
        <ecNumber evidence="3">2.7.13.3</ecNumber>
    </recommendedName>
</protein>
<keyword evidence="12" id="KW-0812">Transmembrane</keyword>
<keyword evidence="9" id="KW-0067">ATP-binding</keyword>
<proteinExistence type="predicted"/>
<dbReference type="KEGG" id="pmw:B2K_21995"/>
<dbReference type="SMART" id="SM00304">
    <property type="entry name" value="HAMP"/>
    <property type="match status" value="1"/>
</dbReference>
<evidence type="ECO:0000259" key="13">
    <source>
        <dbReference type="PROSITE" id="PS50109"/>
    </source>
</evidence>
<evidence type="ECO:0000256" key="6">
    <source>
        <dbReference type="ARBA" id="ARBA00022679"/>
    </source>
</evidence>
<dbReference type="SMART" id="SM00388">
    <property type="entry name" value="HisKA"/>
    <property type="match status" value="1"/>
</dbReference>
<dbReference type="SUPFAM" id="SSF55874">
    <property type="entry name" value="ATPase domain of HSP90 chaperone/DNA topoisomerase II/histidine kinase"/>
    <property type="match status" value="1"/>
</dbReference>
<keyword evidence="4" id="KW-1003">Cell membrane</keyword>
<evidence type="ECO:0000256" key="12">
    <source>
        <dbReference type="SAM" id="Phobius"/>
    </source>
</evidence>
<keyword evidence="5" id="KW-0597">Phosphoprotein</keyword>
<evidence type="ECO:0000256" key="8">
    <source>
        <dbReference type="ARBA" id="ARBA00022777"/>
    </source>
</evidence>
<dbReference type="Pfam" id="PF00672">
    <property type="entry name" value="HAMP"/>
    <property type="match status" value="1"/>
</dbReference>
<dbReference type="GO" id="GO:0005524">
    <property type="term" value="F:ATP binding"/>
    <property type="evidence" value="ECO:0007669"/>
    <property type="project" value="UniProtKB-KW"/>
</dbReference>
<dbReference type="InterPro" id="IPR003660">
    <property type="entry name" value="HAMP_dom"/>
</dbReference>
<evidence type="ECO:0000256" key="11">
    <source>
        <dbReference type="ARBA" id="ARBA00023136"/>
    </source>
</evidence>
<comment type="catalytic activity">
    <reaction evidence="1">
        <text>ATP + protein L-histidine = ADP + protein N-phospho-L-histidine.</text>
        <dbReference type="EC" id="2.7.13.3"/>
    </reaction>
</comment>
<dbReference type="GO" id="GO:0005886">
    <property type="term" value="C:plasma membrane"/>
    <property type="evidence" value="ECO:0007669"/>
    <property type="project" value="UniProtKB-SubCell"/>
</dbReference>
<keyword evidence="12" id="KW-1133">Transmembrane helix</keyword>
<dbReference type="Proteomes" id="UP000007392">
    <property type="component" value="Chromosome"/>
</dbReference>
<dbReference type="OrthoDB" id="9813151at2"/>
<reference evidence="15 16" key="1">
    <citation type="submission" date="2013-06" db="EMBL/GenBank/DDBJ databases">
        <title>Complete genome sequence of Paenibacillus mucilaginosus K02.</title>
        <authorList>
            <person name="Xiao B."/>
            <person name="Sun L."/>
            <person name="Xiao L."/>
            <person name="Lian B."/>
        </authorList>
    </citation>
    <scope>NUCLEOTIDE SEQUENCE [LARGE SCALE GENOMIC DNA]</scope>
    <source>
        <strain evidence="15 16">K02</strain>
    </source>
</reference>
<dbReference type="SUPFAM" id="SSF158472">
    <property type="entry name" value="HAMP domain-like"/>
    <property type="match status" value="1"/>
</dbReference>
<keyword evidence="8 15" id="KW-0418">Kinase</keyword>
<dbReference type="PROSITE" id="PS50109">
    <property type="entry name" value="HIS_KIN"/>
    <property type="match status" value="1"/>
</dbReference>
<comment type="subcellular location">
    <subcellularLocation>
        <location evidence="2">Cell membrane</location>
        <topology evidence="2">Multi-pass membrane protein</topology>
    </subcellularLocation>
</comment>
<keyword evidence="7" id="KW-0547">Nucleotide-binding</keyword>
<dbReference type="PRINTS" id="PR00344">
    <property type="entry name" value="BCTRLSENSOR"/>
</dbReference>
<keyword evidence="11 12" id="KW-0472">Membrane</keyword>
<evidence type="ECO:0000259" key="14">
    <source>
        <dbReference type="PROSITE" id="PS50885"/>
    </source>
</evidence>
<organism evidence="15 16">
    <name type="scientific">Paenibacillus mucilaginosus K02</name>
    <dbReference type="NCBI Taxonomy" id="997761"/>
    <lineage>
        <taxon>Bacteria</taxon>
        <taxon>Bacillati</taxon>
        <taxon>Bacillota</taxon>
        <taxon>Bacilli</taxon>
        <taxon>Bacillales</taxon>
        <taxon>Paenibacillaceae</taxon>
        <taxon>Paenibacillus</taxon>
    </lineage>
</organism>
<gene>
    <name evidence="15" type="ORF">B2K_21995</name>
</gene>
<evidence type="ECO:0000256" key="4">
    <source>
        <dbReference type="ARBA" id="ARBA00022475"/>
    </source>
</evidence>
<dbReference type="Pfam" id="PF02518">
    <property type="entry name" value="HATPase_c"/>
    <property type="match status" value="1"/>
</dbReference>
<sequence>MKVRWCIGDKLFGAMAVLVLFVTAGYYGATQGYLKNRFEDYFKERTTRLFITHYQEHNHSWEGIELLKISSEEEQRNPHERELALLSPEGGILFYRGAGDPGALMQTGKRNTVVVNGTTVGTIYADRWESAEEDQIKKYILASMHTSALRVPAVTGIIALLLGLWLTKKITQPLNRLLPAIHQIGVGELPIRIPVTTRDEFGKVTEALNHMGQQLFRAEEVRKHLTADVAHELRTPLSIIQCHMEMIQEAGRDIPPETLLPIQDEVIRLSKLVDDLHQLTLAEAGKLRLDRSPADLAPLLDRIIEMLKPEAEERHIDMVRSYPAQPLNALIDSNRMTQVFYNLLVNALRYTSSGGRISIRLKDHFHEESRYVTVTIADTGAGIAAERLPFLFDRFYRVEESRSRHTGGMGLGLAIAKEFVEAHHGFISVQSEVGRGTQFTVELPCA</sequence>
<accession>I0BLT4</accession>
<dbReference type="PATRIC" id="fig|997761.3.peg.4330"/>
<dbReference type="SUPFAM" id="SSF47384">
    <property type="entry name" value="Homodimeric domain of signal transducing histidine kinase"/>
    <property type="match status" value="1"/>
</dbReference>
<evidence type="ECO:0000256" key="5">
    <source>
        <dbReference type="ARBA" id="ARBA00022553"/>
    </source>
</evidence>
<dbReference type="InterPro" id="IPR003594">
    <property type="entry name" value="HATPase_dom"/>
</dbReference>
<dbReference type="GO" id="GO:0000155">
    <property type="term" value="F:phosphorelay sensor kinase activity"/>
    <property type="evidence" value="ECO:0007669"/>
    <property type="project" value="InterPro"/>
</dbReference>
<dbReference type="FunFam" id="3.30.565.10:FF:000006">
    <property type="entry name" value="Sensor histidine kinase WalK"/>
    <property type="match status" value="1"/>
</dbReference>
<dbReference type="PANTHER" id="PTHR43547">
    <property type="entry name" value="TWO-COMPONENT HISTIDINE KINASE"/>
    <property type="match status" value="1"/>
</dbReference>
<feature type="transmembrane region" description="Helical" evidence="12">
    <location>
        <begin position="12"/>
        <end position="29"/>
    </location>
</feature>
<evidence type="ECO:0000256" key="2">
    <source>
        <dbReference type="ARBA" id="ARBA00004651"/>
    </source>
</evidence>
<dbReference type="SMART" id="SM00387">
    <property type="entry name" value="HATPase_c"/>
    <property type="match status" value="1"/>
</dbReference>
<evidence type="ECO:0000313" key="16">
    <source>
        <dbReference type="Proteomes" id="UP000007392"/>
    </source>
</evidence>
<dbReference type="HOGENOM" id="CLU_000445_89_6_9"/>
<evidence type="ECO:0000313" key="15">
    <source>
        <dbReference type="EMBL" id="AFH63331.1"/>
    </source>
</evidence>
<dbReference type="RefSeq" id="WP_014651611.1">
    <property type="nucleotide sequence ID" value="NC_017672.3"/>
</dbReference>
<dbReference type="CDD" id="cd00082">
    <property type="entry name" value="HisKA"/>
    <property type="match status" value="1"/>
</dbReference>
<dbReference type="Gene3D" id="1.10.287.130">
    <property type="match status" value="1"/>
</dbReference>
<keyword evidence="10" id="KW-0902">Two-component regulatory system</keyword>
<feature type="domain" description="Histidine kinase" evidence="13">
    <location>
        <begin position="228"/>
        <end position="446"/>
    </location>
</feature>
<dbReference type="Gene3D" id="3.30.565.10">
    <property type="entry name" value="Histidine kinase-like ATPase, C-terminal domain"/>
    <property type="match status" value="1"/>
</dbReference>
<name>I0BLT4_9BACL</name>
<keyword evidence="6" id="KW-0808">Transferase</keyword>
<dbReference type="Pfam" id="PF00512">
    <property type="entry name" value="HisKA"/>
    <property type="match status" value="1"/>
</dbReference>
<dbReference type="EMBL" id="CP003422">
    <property type="protein sequence ID" value="AFH63331.1"/>
    <property type="molecule type" value="Genomic_DNA"/>
</dbReference>
<evidence type="ECO:0000256" key="7">
    <source>
        <dbReference type="ARBA" id="ARBA00022741"/>
    </source>
</evidence>
<dbReference type="InterPro" id="IPR004358">
    <property type="entry name" value="Sig_transdc_His_kin-like_C"/>
</dbReference>
<evidence type="ECO:0000256" key="3">
    <source>
        <dbReference type="ARBA" id="ARBA00012438"/>
    </source>
</evidence>
<dbReference type="InterPro" id="IPR036097">
    <property type="entry name" value="HisK_dim/P_sf"/>
</dbReference>
<dbReference type="CDD" id="cd06225">
    <property type="entry name" value="HAMP"/>
    <property type="match status" value="1"/>
</dbReference>
<dbReference type="InterPro" id="IPR005467">
    <property type="entry name" value="His_kinase_dom"/>
</dbReference>
<dbReference type="InterPro" id="IPR036890">
    <property type="entry name" value="HATPase_C_sf"/>
</dbReference>
<evidence type="ECO:0000256" key="9">
    <source>
        <dbReference type="ARBA" id="ARBA00022840"/>
    </source>
</evidence>
<dbReference type="Gene3D" id="6.10.340.10">
    <property type="match status" value="1"/>
</dbReference>
<evidence type="ECO:0000256" key="1">
    <source>
        <dbReference type="ARBA" id="ARBA00000085"/>
    </source>
</evidence>
<dbReference type="EC" id="2.7.13.3" evidence="3"/>
<dbReference type="PROSITE" id="PS50885">
    <property type="entry name" value="HAMP"/>
    <property type="match status" value="1"/>
</dbReference>
<feature type="domain" description="HAMP" evidence="14">
    <location>
        <begin position="168"/>
        <end position="220"/>
    </location>
</feature>
<evidence type="ECO:0000256" key="10">
    <source>
        <dbReference type="ARBA" id="ARBA00023012"/>
    </source>
</evidence>
<dbReference type="AlphaFoldDB" id="I0BLT4"/>